<keyword evidence="3" id="KW-1185">Reference proteome</keyword>
<dbReference type="Proteomes" id="UP000762676">
    <property type="component" value="Unassembled WGS sequence"/>
</dbReference>
<accession>A0AAV4FWS5</accession>
<comment type="caution">
    <text evidence="2">The sequence shown here is derived from an EMBL/GenBank/DDBJ whole genome shotgun (WGS) entry which is preliminary data.</text>
</comment>
<sequence length="149" mass="16689">MQGCSELEEAGNVGLTGETEDEDGEAAASIGTSSTSRKVSGPSKISKKEAQKQRRLFGKAYVGRHFDKESSKFVEVDKEPLFQSMADVYREYTRLCDVEAKPKMSRTVFVEELKAHNISIFVPRKDQCDLCTTYKRGNADEAAYTHHIE</sequence>
<evidence type="ECO:0000313" key="2">
    <source>
        <dbReference type="EMBL" id="GFR77714.1"/>
    </source>
</evidence>
<dbReference type="AlphaFoldDB" id="A0AAV4FWS5"/>
<dbReference type="EMBL" id="BMAT01000994">
    <property type="protein sequence ID" value="GFR77714.1"/>
    <property type="molecule type" value="Genomic_DNA"/>
</dbReference>
<reference evidence="2 3" key="1">
    <citation type="journal article" date="2021" name="Elife">
        <title>Chloroplast acquisition without the gene transfer in kleptoplastic sea slugs, Plakobranchus ocellatus.</title>
        <authorList>
            <person name="Maeda T."/>
            <person name="Takahashi S."/>
            <person name="Yoshida T."/>
            <person name="Shimamura S."/>
            <person name="Takaki Y."/>
            <person name="Nagai Y."/>
            <person name="Toyoda A."/>
            <person name="Suzuki Y."/>
            <person name="Arimoto A."/>
            <person name="Ishii H."/>
            <person name="Satoh N."/>
            <person name="Nishiyama T."/>
            <person name="Hasebe M."/>
            <person name="Maruyama T."/>
            <person name="Minagawa J."/>
            <person name="Obokata J."/>
            <person name="Shigenobu S."/>
        </authorList>
    </citation>
    <scope>NUCLEOTIDE SEQUENCE [LARGE SCALE GENOMIC DNA]</scope>
</reference>
<evidence type="ECO:0000256" key="1">
    <source>
        <dbReference type="SAM" id="MobiDB-lite"/>
    </source>
</evidence>
<proteinExistence type="predicted"/>
<organism evidence="2 3">
    <name type="scientific">Elysia marginata</name>
    <dbReference type="NCBI Taxonomy" id="1093978"/>
    <lineage>
        <taxon>Eukaryota</taxon>
        <taxon>Metazoa</taxon>
        <taxon>Spiralia</taxon>
        <taxon>Lophotrochozoa</taxon>
        <taxon>Mollusca</taxon>
        <taxon>Gastropoda</taxon>
        <taxon>Heterobranchia</taxon>
        <taxon>Euthyneura</taxon>
        <taxon>Panpulmonata</taxon>
        <taxon>Sacoglossa</taxon>
        <taxon>Placobranchoidea</taxon>
        <taxon>Plakobranchidae</taxon>
        <taxon>Elysia</taxon>
    </lineage>
</organism>
<gene>
    <name evidence="2" type="ORF">ElyMa_000515000</name>
</gene>
<name>A0AAV4FWS5_9GAST</name>
<protein>
    <submittedName>
        <fullName evidence="2">Uncharacterized protein</fullName>
    </submittedName>
</protein>
<feature type="region of interest" description="Disordered" evidence="1">
    <location>
        <begin position="1"/>
        <end position="52"/>
    </location>
</feature>
<evidence type="ECO:0000313" key="3">
    <source>
        <dbReference type="Proteomes" id="UP000762676"/>
    </source>
</evidence>